<name>A0A1H0SA63_9ACTN</name>
<keyword evidence="2" id="KW-1185">Reference proteome</keyword>
<proteinExistence type="predicted"/>
<sequence length="179" mass="20049">MLSSEKSRARRARRARERRLRRSLRTTLRVAGVDHPMDMLEVCHRLSRNRSRPIYPTEYPLAASGPFGLWLPGRKAEWILFQPRTTALHQQHIIAHELGHILCGHRPDPILPSDGVDSDSFDWGALRRTAYDSEQEQDAETVATLLLESAAASDGVVSPGSSGRAQRAQHALGDLEGWL</sequence>
<evidence type="ECO:0000313" key="2">
    <source>
        <dbReference type="Proteomes" id="UP000199497"/>
    </source>
</evidence>
<dbReference type="RefSeq" id="WP_198319297.1">
    <property type="nucleotide sequence ID" value="NZ_FNJR01000003.1"/>
</dbReference>
<organism evidence="1 2">
    <name type="scientific">Actinopolyspora xinjiangensis</name>
    <dbReference type="NCBI Taxonomy" id="405564"/>
    <lineage>
        <taxon>Bacteria</taxon>
        <taxon>Bacillati</taxon>
        <taxon>Actinomycetota</taxon>
        <taxon>Actinomycetes</taxon>
        <taxon>Actinopolysporales</taxon>
        <taxon>Actinopolysporaceae</taxon>
        <taxon>Actinopolyspora</taxon>
    </lineage>
</organism>
<dbReference type="AlphaFoldDB" id="A0A1H0SA63"/>
<accession>A0A1H0SA63</accession>
<dbReference type="STRING" id="405564.SAMN04487905_103436"/>
<evidence type="ECO:0000313" key="1">
    <source>
        <dbReference type="EMBL" id="SDP38108.1"/>
    </source>
</evidence>
<reference evidence="2" key="1">
    <citation type="submission" date="2016-10" db="EMBL/GenBank/DDBJ databases">
        <authorList>
            <person name="Varghese N."/>
            <person name="Submissions S."/>
        </authorList>
    </citation>
    <scope>NUCLEOTIDE SEQUENCE [LARGE SCALE GENOMIC DNA]</scope>
    <source>
        <strain evidence="2">DSM 46732</strain>
    </source>
</reference>
<dbReference type="Proteomes" id="UP000199497">
    <property type="component" value="Unassembled WGS sequence"/>
</dbReference>
<gene>
    <name evidence="1" type="ORF">SAMN04487905_103436</name>
</gene>
<dbReference type="EMBL" id="FNJR01000003">
    <property type="protein sequence ID" value="SDP38108.1"/>
    <property type="molecule type" value="Genomic_DNA"/>
</dbReference>
<protein>
    <submittedName>
        <fullName evidence="1">Uncharacterized protein</fullName>
    </submittedName>
</protein>